<evidence type="ECO:0000313" key="3">
    <source>
        <dbReference type="EMBL" id="QGS11382.1"/>
    </source>
</evidence>
<protein>
    <submittedName>
        <fullName evidence="3">Uncharacterized protein</fullName>
    </submittedName>
</protein>
<name>A0A857A7L0_9ACTO</name>
<accession>A0A857A7L0</accession>
<gene>
    <name evidence="3" type="ORF">FOC40_08200</name>
</gene>
<proteinExistence type="predicted"/>
<organism evidence="3 4">
    <name type="scientific">Schaalia odontolytica</name>
    <dbReference type="NCBI Taxonomy" id="1660"/>
    <lineage>
        <taxon>Bacteria</taxon>
        <taxon>Bacillati</taxon>
        <taxon>Actinomycetota</taxon>
        <taxon>Actinomycetes</taxon>
        <taxon>Actinomycetales</taxon>
        <taxon>Actinomycetaceae</taxon>
        <taxon>Schaalia</taxon>
    </lineage>
</organism>
<reference evidence="3 4" key="1">
    <citation type="submission" date="2019-11" db="EMBL/GenBank/DDBJ databases">
        <title>FDA dAtabase for Regulatory Grade micrObial Sequences (FDA-ARGOS): Supporting development and validation of Infectious Disease Dx tests.</title>
        <authorList>
            <person name="Stonesifer R."/>
            <person name="Tallon L."/>
            <person name="Sadzewicz L."/>
            <person name="Vavikolanu K."/>
            <person name="Mehta A."/>
            <person name="Aluvathingal J."/>
            <person name="Nadendla S."/>
            <person name="Myers T."/>
            <person name="Yan Y."/>
            <person name="Sichtig H."/>
        </authorList>
    </citation>
    <scope>NUCLEOTIDE SEQUENCE [LARGE SCALE GENOMIC DNA]</scope>
    <source>
        <strain evidence="3 4">FDAARGOS_732</strain>
    </source>
</reference>
<evidence type="ECO:0000313" key="4">
    <source>
        <dbReference type="Proteomes" id="UP000424490"/>
    </source>
</evidence>
<evidence type="ECO:0000256" key="1">
    <source>
        <dbReference type="SAM" id="Coils"/>
    </source>
</evidence>
<feature type="region of interest" description="Disordered" evidence="2">
    <location>
        <begin position="378"/>
        <end position="405"/>
    </location>
</feature>
<keyword evidence="1" id="KW-0175">Coiled coil</keyword>
<dbReference type="RefSeq" id="WP_003794778.1">
    <property type="nucleotide sequence ID" value="NZ_CP046315.1"/>
</dbReference>
<dbReference type="EMBL" id="CP046315">
    <property type="protein sequence ID" value="QGS11382.1"/>
    <property type="molecule type" value="Genomic_DNA"/>
</dbReference>
<feature type="coiled-coil region" evidence="1">
    <location>
        <begin position="62"/>
        <end position="96"/>
    </location>
</feature>
<evidence type="ECO:0000256" key="2">
    <source>
        <dbReference type="SAM" id="MobiDB-lite"/>
    </source>
</evidence>
<dbReference type="AlphaFoldDB" id="A0A857A7L0"/>
<dbReference type="Proteomes" id="UP000424490">
    <property type="component" value="Chromosome"/>
</dbReference>
<sequence>MTQMVTKTELYALDLSSFTTAIESLDKQLRANREKLDDIAHAKEILSSNMQGQSAQAMISKLDTLEQRINAHMTAIQQTQAALTTYRTNKQQLQRNVIDYVNGVELDGFAVSNVWTIRPSDTMLAMLSPVYIGAKFIAAATKQQRLTALVETFERYDLQASLDSGSDVQPFTTSGGFSTIEPDRTIAWDNDFPHGSKAGQDTPEDHYNWWKWKAMLEIGARGIKNIPDAANFYAHFRDNTGTPMTFDYERAYKEDAGVRNRVNARVNDSLQAANEAVSAGMTETTLYSPATSEGPYPVTENWRKTIGGHTNYTTTNVEVSGDTVTATVTVHARDRYNFDRDKADIDSGTPDAVNGRFEELGWAQSFDTSGSLTQTYTWKVGEEPPTLPTDTTESESGRGLRGRNR</sequence>